<gene>
    <name evidence="1" type="ORF">JI739_05320</name>
</gene>
<dbReference type="AlphaFoldDB" id="A0A937D0S6"/>
<reference evidence="1" key="1">
    <citation type="submission" date="2021-01" db="EMBL/GenBank/DDBJ databases">
        <title>Ramlibacter sp. strain AW1 16S ribosomal RNA gene Genome sequencing and assembly.</title>
        <authorList>
            <person name="Kang M."/>
        </authorList>
    </citation>
    <scope>NUCLEOTIDE SEQUENCE</scope>
    <source>
        <strain evidence="1">AW1</strain>
    </source>
</reference>
<evidence type="ECO:0000313" key="2">
    <source>
        <dbReference type="Proteomes" id="UP000613011"/>
    </source>
</evidence>
<evidence type="ECO:0000313" key="1">
    <source>
        <dbReference type="EMBL" id="MBL0419764.1"/>
    </source>
</evidence>
<name>A0A937D0S6_9BURK</name>
<dbReference type="Proteomes" id="UP000613011">
    <property type="component" value="Unassembled WGS sequence"/>
</dbReference>
<keyword evidence="2" id="KW-1185">Reference proteome</keyword>
<protein>
    <submittedName>
        <fullName evidence="1">Uncharacterized protein</fullName>
    </submittedName>
</protein>
<sequence>MDTEGFQVMHAINRPHAPDEATANFIFKAYMLLKDAPPTFPKWARQGAFENIAACAQSWRVVGISEEALRRIAATGKPTDLQRGHWFGRDQRYEILFGTSVPTMDRDALVKFFFDHDTTVVITKEQNNTGGDHTTWGRIIAVPEGLFKTSGYTFSVRKRTEIPWVKAKVAELDAE</sequence>
<dbReference type="EMBL" id="JAEQNA010000001">
    <property type="protein sequence ID" value="MBL0419764.1"/>
    <property type="molecule type" value="Genomic_DNA"/>
</dbReference>
<comment type="caution">
    <text evidence="1">The sequence shown here is derived from an EMBL/GenBank/DDBJ whole genome shotgun (WGS) entry which is preliminary data.</text>
</comment>
<dbReference type="RefSeq" id="WP_201682771.1">
    <property type="nucleotide sequence ID" value="NZ_JAEQNA010000001.1"/>
</dbReference>
<proteinExistence type="predicted"/>
<accession>A0A937D0S6</accession>
<organism evidence="1 2">
    <name type="scientific">Ramlibacter aurantiacus</name>
    <dbReference type="NCBI Taxonomy" id="2801330"/>
    <lineage>
        <taxon>Bacteria</taxon>
        <taxon>Pseudomonadati</taxon>
        <taxon>Pseudomonadota</taxon>
        <taxon>Betaproteobacteria</taxon>
        <taxon>Burkholderiales</taxon>
        <taxon>Comamonadaceae</taxon>
        <taxon>Ramlibacter</taxon>
    </lineage>
</organism>